<keyword evidence="3" id="KW-1185">Reference proteome</keyword>
<sequence length="435" mass="49061">MKRIIITILCGMVGAGSVAAEPPGQRSLVFMRTHGKVLNEGNPATFTTDALKDIARHFPEYSHTNEISVGVGCIFSYLHHDLDTVEESLKRFLKASEKANVPVWIKLDGEQWWENRPDLWNWWDPTKPGYDPANVKNVERSHWSEEYALKIAWRDWGRQIRILPPPNLMSPTYREACHGAMDRLVPIVADWYNRLPRQKKGLFVGLNVGWESGVGTSSYYHPNGNELLGQPEANDPPGGSTVNLDVLSRGHQQIGYAAVSSAGLRSSGDITEDDLVEVIRLHLLDLSKKARELGIPKDKLYTHTFGNEKGEKLYDAAVNDLALPGWSEYWNSTDIMKNKGVLRNLHRPGVRQWGSVEWLLLYPVEKGQLWYTAIKNTINAPGLNMMCIYNWEIVDTPSSEVIRMTNKVLDEGLSPQELPEWTGAPISSLYDMDGE</sequence>
<evidence type="ECO:0000313" key="2">
    <source>
        <dbReference type="EMBL" id="VGO13264.1"/>
    </source>
</evidence>
<organism evidence="2 3">
    <name type="scientific">Pontiella desulfatans</name>
    <dbReference type="NCBI Taxonomy" id="2750659"/>
    <lineage>
        <taxon>Bacteria</taxon>
        <taxon>Pseudomonadati</taxon>
        <taxon>Kiritimatiellota</taxon>
        <taxon>Kiritimatiellia</taxon>
        <taxon>Kiritimatiellales</taxon>
        <taxon>Pontiellaceae</taxon>
        <taxon>Pontiella</taxon>
    </lineage>
</organism>
<dbReference type="EMBL" id="CAAHFG010000001">
    <property type="protein sequence ID" value="VGO13264.1"/>
    <property type="molecule type" value="Genomic_DNA"/>
</dbReference>
<dbReference type="RefSeq" id="WP_136078850.1">
    <property type="nucleotide sequence ID" value="NZ_CAAHFG010000001.1"/>
</dbReference>
<feature type="signal peptide" evidence="1">
    <location>
        <begin position="1"/>
        <end position="20"/>
    </location>
</feature>
<evidence type="ECO:0008006" key="4">
    <source>
        <dbReference type="Google" id="ProtNLM"/>
    </source>
</evidence>
<evidence type="ECO:0000313" key="3">
    <source>
        <dbReference type="Proteomes" id="UP000366872"/>
    </source>
</evidence>
<reference evidence="2 3" key="1">
    <citation type="submission" date="2019-04" db="EMBL/GenBank/DDBJ databases">
        <authorList>
            <person name="Van Vliet M D."/>
        </authorList>
    </citation>
    <scope>NUCLEOTIDE SEQUENCE [LARGE SCALE GENOMIC DNA]</scope>
    <source>
        <strain evidence="2 3">F1</strain>
    </source>
</reference>
<feature type="chain" id="PRO_5025610912" description="Glycoside hydrolase family 42 N-terminal domain-containing protein" evidence="1">
    <location>
        <begin position="21"/>
        <end position="435"/>
    </location>
</feature>
<protein>
    <recommendedName>
        <fullName evidence="4">Glycoside hydrolase family 42 N-terminal domain-containing protein</fullName>
    </recommendedName>
</protein>
<dbReference type="AlphaFoldDB" id="A0A6C2U0L2"/>
<dbReference type="Proteomes" id="UP000366872">
    <property type="component" value="Unassembled WGS sequence"/>
</dbReference>
<evidence type="ECO:0000256" key="1">
    <source>
        <dbReference type="SAM" id="SignalP"/>
    </source>
</evidence>
<name>A0A6C2U0L2_PONDE</name>
<proteinExistence type="predicted"/>
<accession>A0A6C2U0L2</accession>
<gene>
    <name evidence="2" type="ORF">PDESU_01820</name>
</gene>
<keyword evidence="1" id="KW-0732">Signal</keyword>